<reference evidence="3" key="1">
    <citation type="submission" date="2022-11" db="UniProtKB">
        <authorList>
            <consortium name="WormBaseParasite"/>
        </authorList>
    </citation>
    <scope>IDENTIFICATION</scope>
</reference>
<evidence type="ECO:0000256" key="1">
    <source>
        <dbReference type="ARBA" id="ARBA00009336"/>
    </source>
</evidence>
<organism evidence="2 3">
    <name type="scientific">Ditylenchus dipsaci</name>
    <dbReference type="NCBI Taxonomy" id="166011"/>
    <lineage>
        <taxon>Eukaryota</taxon>
        <taxon>Metazoa</taxon>
        <taxon>Ecdysozoa</taxon>
        <taxon>Nematoda</taxon>
        <taxon>Chromadorea</taxon>
        <taxon>Rhabditida</taxon>
        <taxon>Tylenchina</taxon>
        <taxon>Tylenchomorpha</taxon>
        <taxon>Sphaerularioidea</taxon>
        <taxon>Anguinidae</taxon>
        <taxon>Anguininae</taxon>
        <taxon>Ditylenchus</taxon>
    </lineage>
</organism>
<evidence type="ECO:0000313" key="3">
    <source>
        <dbReference type="WBParaSite" id="jg20552"/>
    </source>
</evidence>
<evidence type="ECO:0000313" key="2">
    <source>
        <dbReference type="Proteomes" id="UP000887574"/>
    </source>
</evidence>
<sequence length="206" mass="23274">MWTGSSRIFDEKPNVWCCHGDLAANHVYDQRHRSRICSRNNRVLVKRVQKERPTLHPAFVATAKPGSTRNWHNLSFPYPAEEITGVAPIRWVEANIRYFLQIAEGNGLPPTKLLIGLNWYGYDRTGGGSDAIIGNKFIELLSDPFTNLEFDDEAGENRIKWGRDGIAYFPTIKSIQLRLQLANQLGIAGIAIWELGQGLDHFTSVL</sequence>
<dbReference type="AlphaFoldDB" id="A0A915DJ10"/>
<comment type="similarity">
    <text evidence="1">Belongs to the glycosyl hydrolase 18 family.</text>
</comment>
<dbReference type="Gene3D" id="3.10.50.10">
    <property type="match status" value="1"/>
</dbReference>
<dbReference type="InterPro" id="IPR029070">
    <property type="entry name" value="Chitinase_insertion_sf"/>
</dbReference>
<dbReference type="PANTHER" id="PTHR46066">
    <property type="entry name" value="CHITINASE DOMAIN-CONTAINING PROTEIN 1 FAMILY MEMBER"/>
    <property type="match status" value="1"/>
</dbReference>
<dbReference type="SUPFAM" id="SSF51445">
    <property type="entry name" value="(Trans)glycosidases"/>
    <property type="match status" value="1"/>
</dbReference>
<name>A0A915DJ10_9BILA</name>
<protein>
    <submittedName>
        <fullName evidence="3">GH18 domain-containing protein</fullName>
    </submittedName>
</protein>
<keyword evidence="2" id="KW-1185">Reference proteome</keyword>
<dbReference type="InterPro" id="IPR017853">
    <property type="entry name" value="GH"/>
</dbReference>
<dbReference type="GO" id="GO:0070492">
    <property type="term" value="F:oligosaccharide binding"/>
    <property type="evidence" value="ECO:0007669"/>
    <property type="project" value="TreeGrafter"/>
</dbReference>
<dbReference type="Proteomes" id="UP000887574">
    <property type="component" value="Unplaced"/>
</dbReference>
<dbReference type="Gene3D" id="3.20.20.80">
    <property type="entry name" value="Glycosidases"/>
    <property type="match status" value="1"/>
</dbReference>
<proteinExistence type="inferred from homology"/>
<dbReference type="PANTHER" id="PTHR46066:SF2">
    <property type="entry name" value="CHITINASE DOMAIN-CONTAINING PROTEIN 1"/>
    <property type="match status" value="1"/>
</dbReference>
<dbReference type="GO" id="GO:0012505">
    <property type="term" value="C:endomembrane system"/>
    <property type="evidence" value="ECO:0007669"/>
    <property type="project" value="TreeGrafter"/>
</dbReference>
<accession>A0A915DJ10</accession>
<dbReference type="WBParaSite" id="jg20552">
    <property type="protein sequence ID" value="jg20552"/>
    <property type="gene ID" value="jg20552"/>
</dbReference>